<keyword evidence="2" id="KW-0067">ATP-binding</keyword>
<dbReference type="InterPro" id="IPR017998">
    <property type="entry name" value="Chaperone_TCP-1"/>
</dbReference>
<accession>A0AAN8G6A2</accession>
<name>A0AAN8G6A2_PATCE</name>
<evidence type="ECO:0000313" key="5">
    <source>
        <dbReference type="Proteomes" id="UP001347796"/>
    </source>
</evidence>
<proteinExistence type="predicted"/>
<gene>
    <name evidence="4" type="ORF">SNE40_019859</name>
</gene>
<dbReference type="Gene3D" id="1.10.560.10">
    <property type="entry name" value="GroEL-like equatorial domain"/>
    <property type="match status" value="1"/>
</dbReference>
<dbReference type="InterPro" id="IPR002423">
    <property type="entry name" value="Cpn60/GroEL/TCP-1"/>
</dbReference>
<evidence type="ECO:0000256" key="1">
    <source>
        <dbReference type="ARBA" id="ARBA00022741"/>
    </source>
</evidence>
<organism evidence="4 5">
    <name type="scientific">Patella caerulea</name>
    <name type="common">Rayed Mediterranean limpet</name>
    <dbReference type="NCBI Taxonomy" id="87958"/>
    <lineage>
        <taxon>Eukaryota</taxon>
        <taxon>Metazoa</taxon>
        <taxon>Spiralia</taxon>
        <taxon>Lophotrochozoa</taxon>
        <taxon>Mollusca</taxon>
        <taxon>Gastropoda</taxon>
        <taxon>Patellogastropoda</taxon>
        <taxon>Patelloidea</taxon>
        <taxon>Patellidae</taxon>
        <taxon>Patella</taxon>
    </lineage>
</organism>
<dbReference type="Pfam" id="PF00118">
    <property type="entry name" value="Cpn60_TCP1"/>
    <property type="match status" value="1"/>
</dbReference>
<dbReference type="InterPro" id="IPR027413">
    <property type="entry name" value="GROEL-like_equatorial_sf"/>
</dbReference>
<reference evidence="4 5" key="1">
    <citation type="submission" date="2024-01" db="EMBL/GenBank/DDBJ databases">
        <title>The genome of the rayed Mediterranean limpet Patella caerulea (Linnaeus, 1758).</title>
        <authorList>
            <person name="Anh-Thu Weber A."/>
            <person name="Halstead-Nussloch G."/>
        </authorList>
    </citation>
    <scope>NUCLEOTIDE SEQUENCE [LARGE SCALE GENOMIC DNA]</scope>
    <source>
        <strain evidence="4">AATW-2023a</strain>
        <tissue evidence="4">Whole specimen</tissue>
    </source>
</reference>
<dbReference type="InterPro" id="IPR027410">
    <property type="entry name" value="TCP-1-like_intermed_sf"/>
</dbReference>
<dbReference type="Proteomes" id="UP001347796">
    <property type="component" value="Unassembled WGS sequence"/>
</dbReference>
<dbReference type="SUPFAM" id="SSF48592">
    <property type="entry name" value="GroEL equatorial domain-like"/>
    <property type="match status" value="1"/>
</dbReference>
<dbReference type="GO" id="GO:0140662">
    <property type="term" value="F:ATP-dependent protein folding chaperone"/>
    <property type="evidence" value="ECO:0007669"/>
    <property type="project" value="InterPro"/>
</dbReference>
<comment type="caution">
    <text evidence="4">The sequence shown here is derived from an EMBL/GenBank/DDBJ whole genome shotgun (WGS) entry which is preliminary data.</text>
</comment>
<keyword evidence="5" id="KW-1185">Reference proteome</keyword>
<keyword evidence="3" id="KW-0143">Chaperone</keyword>
<keyword evidence="1" id="KW-0547">Nucleotide-binding</keyword>
<evidence type="ECO:0000313" key="4">
    <source>
        <dbReference type="EMBL" id="KAK6168668.1"/>
    </source>
</evidence>
<evidence type="ECO:0000256" key="3">
    <source>
        <dbReference type="ARBA" id="ARBA00023186"/>
    </source>
</evidence>
<dbReference type="GO" id="GO:0005524">
    <property type="term" value="F:ATP binding"/>
    <property type="evidence" value="ECO:0007669"/>
    <property type="project" value="UniProtKB-KW"/>
</dbReference>
<dbReference type="PANTHER" id="PTHR11353">
    <property type="entry name" value="CHAPERONIN"/>
    <property type="match status" value="1"/>
</dbReference>
<dbReference type="Gene3D" id="3.30.260.10">
    <property type="entry name" value="TCP-1-like chaperonin intermediate domain"/>
    <property type="match status" value="1"/>
</dbReference>
<dbReference type="AlphaFoldDB" id="A0AAN8G6A2"/>
<protein>
    <submittedName>
        <fullName evidence="4">Uncharacterized protein</fullName>
    </submittedName>
</protein>
<dbReference type="EMBL" id="JAZGQO010000015">
    <property type="protein sequence ID" value="KAK6168668.1"/>
    <property type="molecule type" value="Genomic_DNA"/>
</dbReference>
<evidence type="ECO:0000256" key="2">
    <source>
        <dbReference type="ARBA" id="ARBA00022840"/>
    </source>
</evidence>
<sequence length="161" mass="17357">MDDIERAIDDGVNTFKALTKDVRLVAGAGATEIELAKQITTFGESLAGLEQYAVKKFAESLEVIPRSLAENTGVKTTEVMAKLYAAHQEGKKTFGIDIEGIGATVKSAKEAGIIDLFMTKHWGIKFSTTSACSVLNVDQIIMSKPAGGPKVKENKNYDEDD</sequence>